<keyword evidence="9" id="KW-0406">Ion transport</keyword>
<keyword evidence="7 16" id="KW-1133">Transmembrane helix</keyword>
<dbReference type="AlphaFoldDB" id="A0A5N5TIJ3"/>
<feature type="transmembrane region" description="Helical" evidence="16">
    <location>
        <begin position="493"/>
        <end position="519"/>
    </location>
</feature>
<keyword evidence="10 16" id="KW-0472">Membrane</keyword>
<dbReference type="OrthoDB" id="6581954at2759"/>
<dbReference type="GO" id="GO:0089718">
    <property type="term" value="P:amino acid import across plasma membrane"/>
    <property type="evidence" value="ECO:0007669"/>
    <property type="project" value="TreeGrafter"/>
</dbReference>
<dbReference type="PANTHER" id="PTHR11616">
    <property type="entry name" value="SODIUM/CHLORIDE DEPENDENT TRANSPORTER"/>
    <property type="match status" value="1"/>
</dbReference>
<evidence type="ECO:0000256" key="13">
    <source>
        <dbReference type="ARBA" id="ARBA00037785"/>
    </source>
</evidence>
<keyword evidence="18" id="KW-1185">Reference proteome</keyword>
<evidence type="ECO:0000256" key="16">
    <source>
        <dbReference type="SAM" id="Phobius"/>
    </source>
</evidence>
<feature type="transmembrane region" description="Helical" evidence="16">
    <location>
        <begin position="292"/>
        <end position="314"/>
    </location>
</feature>
<feature type="transmembrane region" description="Helical" evidence="16">
    <location>
        <begin position="118"/>
        <end position="137"/>
    </location>
</feature>
<proteinExistence type="inferred from homology"/>
<evidence type="ECO:0000256" key="8">
    <source>
        <dbReference type="ARBA" id="ARBA00023053"/>
    </source>
</evidence>
<dbReference type="CDD" id="cd10324">
    <property type="entry name" value="SLC6sbd"/>
    <property type="match status" value="1"/>
</dbReference>
<comment type="similarity">
    <text evidence="2 15">Belongs to the sodium:neurotransmitter symporter (SNF) (TC 2.A.22) family.</text>
</comment>
<keyword evidence="3 15" id="KW-0813">Transport</keyword>
<comment type="function">
    <text evidence="13">Unusual broad substrate spectrum amino acid:sodium cotransporter that promotes absorption of the D isomers of essential amino acids. Neutral amino acids are the preferred substrates, especially methionine and phenylalanine.</text>
</comment>
<evidence type="ECO:0000256" key="6">
    <source>
        <dbReference type="ARBA" id="ARBA00022970"/>
    </source>
</evidence>
<feature type="transmembrane region" description="Helical" evidence="16">
    <location>
        <begin position="76"/>
        <end position="98"/>
    </location>
</feature>
<dbReference type="SUPFAM" id="SSF161070">
    <property type="entry name" value="SNF-like"/>
    <property type="match status" value="2"/>
</dbReference>
<comment type="subcellular location">
    <subcellularLocation>
        <location evidence="1">Membrane</location>
        <topology evidence="1">Multi-pass membrane protein</topology>
    </subcellularLocation>
</comment>
<feature type="transmembrane region" description="Helical" evidence="16">
    <location>
        <begin position="256"/>
        <end position="280"/>
    </location>
</feature>
<keyword evidence="5 15" id="KW-0769">Symport</keyword>
<evidence type="ECO:0000256" key="15">
    <source>
        <dbReference type="RuleBase" id="RU003732"/>
    </source>
</evidence>
<keyword evidence="8 14" id="KW-0915">Sodium</keyword>
<evidence type="ECO:0000256" key="14">
    <source>
        <dbReference type="PIRSR" id="PIRSR600175-1"/>
    </source>
</evidence>
<feature type="transmembrane region" description="Helical" evidence="16">
    <location>
        <begin position="416"/>
        <end position="435"/>
    </location>
</feature>
<gene>
    <name evidence="17" type="primary">NAAT1_1</name>
    <name evidence="17" type="ORF">Anas_07969</name>
</gene>
<feature type="transmembrane region" description="Helical" evidence="16">
    <location>
        <begin position="392"/>
        <end position="410"/>
    </location>
</feature>
<dbReference type="InterPro" id="IPR037272">
    <property type="entry name" value="SNS_sf"/>
</dbReference>
<organism evidence="17 18">
    <name type="scientific">Armadillidium nasatum</name>
    <dbReference type="NCBI Taxonomy" id="96803"/>
    <lineage>
        <taxon>Eukaryota</taxon>
        <taxon>Metazoa</taxon>
        <taxon>Ecdysozoa</taxon>
        <taxon>Arthropoda</taxon>
        <taxon>Crustacea</taxon>
        <taxon>Multicrustacea</taxon>
        <taxon>Malacostraca</taxon>
        <taxon>Eumalacostraca</taxon>
        <taxon>Peracarida</taxon>
        <taxon>Isopoda</taxon>
        <taxon>Oniscidea</taxon>
        <taxon>Crinocheta</taxon>
        <taxon>Armadillidiidae</taxon>
        <taxon>Armadillidium</taxon>
    </lineage>
</organism>
<dbReference type="PANTHER" id="PTHR11616:SF321">
    <property type="entry name" value="SODIUM-DEPENDENT NUTRIENT AMINO ACID TRANSPORTER 1-RELATED"/>
    <property type="match status" value="1"/>
</dbReference>
<dbReference type="Pfam" id="PF00209">
    <property type="entry name" value="SNF"/>
    <property type="match status" value="3"/>
</dbReference>
<evidence type="ECO:0000256" key="4">
    <source>
        <dbReference type="ARBA" id="ARBA00022692"/>
    </source>
</evidence>
<dbReference type="GO" id="GO:0015179">
    <property type="term" value="F:L-amino acid transmembrane transporter activity"/>
    <property type="evidence" value="ECO:0007669"/>
    <property type="project" value="TreeGrafter"/>
</dbReference>
<evidence type="ECO:0000256" key="9">
    <source>
        <dbReference type="ARBA" id="ARBA00023065"/>
    </source>
</evidence>
<comment type="caution">
    <text evidence="17">The sequence shown here is derived from an EMBL/GenBank/DDBJ whole genome shotgun (WGS) entry which is preliminary data.</text>
</comment>
<feature type="binding site" evidence="14">
    <location>
        <position position="366"/>
    </location>
    <ligand>
        <name>Na(+)</name>
        <dbReference type="ChEBI" id="CHEBI:29101"/>
        <label>1</label>
    </ligand>
</feature>
<dbReference type="GO" id="GO:0005886">
    <property type="term" value="C:plasma membrane"/>
    <property type="evidence" value="ECO:0007669"/>
    <property type="project" value="TreeGrafter"/>
</dbReference>
<feature type="transmembrane region" description="Helical" evidence="16">
    <location>
        <begin position="35"/>
        <end position="55"/>
    </location>
</feature>
<evidence type="ECO:0000256" key="2">
    <source>
        <dbReference type="ARBA" id="ARBA00006459"/>
    </source>
</evidence>
<feature type="transmembrane region" description="Helical" evidence="16">
    <location>
        <begin position="184"/>
        <end position="205"/>
    </location>
</feature>
<feature type="transmembrane region" description="Helical" evidence="16">
    <location>
        <begin position="455"/>
        <end position="473"/>
    </location>
</feature>
<sequence>MKFLENNGVTQSNFFCRALQCQSALETFWRFPFTAYENGGGAFLIPYIIVLVLIGKPLYYMELCMGQFASYGSVKVWAMVPAFRDIQILNILMMNIYSYENNNFIWDENLKNNKSYNIVIYVFSGIGYGQAIATWCVVTYYVSLMALTIFYFIASFFPKLPWASCNILKLHPGGLDDGIYAPDWKLTLCLLFSWIILFLILVQGVKSSGKSAYFTALFPYVVLIIMLGRGASLPGAVDGIWFFINPDWKRILEPTVWFKAVGQSFFSLSVGFGSIIMFSSYNNFRHNVYRDVTIISVVDTLTSFLAGLTIFGILGHLAHETGLPVSDVVSGGGSGLAFISYPDVLSRFNVVPQLFAVLFFLMLFTLGVGSASALTGCIITIIQDKFPDIPKYLITIFVCIAGFLLGLFYVTPQGQFILDLVDYFGGVIVAVNYVYGMKNFIRDIEFMLGRKTGIYWRICWSLIIPIFLFYIFITTVDEAVKKGFKSGGYVFKGGAIAFGVCLALFALILVPVFIGLTIYRSYKEKRQVWEALKLSFTATEEWGPKDSETQEEYQEFLRMKKEFKTLSTKEYLDVKDEVYRTPFFHFRFAIKEFWSFIKELYWND</sequence>
<dbReference type="PRINTS" id="PR00176">
    <property type="entry name" value="NANEUSMPORT"/>
</dbReference>
<dbReference type="EMBL" id="SEYY01000985">
    <property type="protein sequence ID" value="KAB7506127.1"/>
    <property type="molecule type" value="Genomic_DNA"/>
</dbReference>
<keyword evidence="6" id="KW-0029">Amino-acid transport</keyword>
<dbReference type="GO" id="GO:0046872">
    <property type="term" value="F:metal ion binding"/>
    <property type="evidence" value="ECO:0007669"/>
    <property type="project" value="UniProtKB-KW"/>
</dbReference>
<evidence type="ECO:0000256" key="1">
    <source>
        <dbReference type="ARBA" id="ARBA00004141"/>
    </source>
</evidence>
<keyword evidence="4 15" id="KW-0812">Transmembrane</keyword>
<feature type="transmembrane region" description="Helical" evidence="16">
    <location>
        <begin position="354"/>
        <end position="380"/>
    </location>
</feature>
<keyword evidence="12" id="KW-0739">Sodium transport</keyword>
<evidence type="ECO:0000256" key="12">
    <source>
        <dbReference type="ARBA" id="ARBA00023201"/>
    </source>
</evidence>
<reference evidence="17 18" key="1">
    <citation type="journal article" date="2019" name="PLoS Biol.">
        <title>Sex chromosomes control vertical transmission of feminizing Wolbachia symbionts in an isopod.</title>
        <authorList>
            <person name="Becking T."/>
            <person name="Chebbi M.A."/>
            <person name="Giraud I."/>
            <person name="Moumen B."/>
            <person name="Laverre T."/>
            <person name="Caubet Y."/>
            <person name="Peccoud J."/>
            <person name="Gilbert C."/>
            <person name="Cordaux R."/>
        </authorList>
    </citation>
    <scope>NUCLEOTIDE SEQUENCE [LARGE SCALE GENOMIC DNA]</scope>
    <source>
        <strain evidence="17">ANa2</strain>
        <tissue evidence="17">Whole body excluding digestive tract and cuticle</tissue>
    </source>
</reference>
<evidence type="ECO:0000256" key="3">
    <source>
        <dbReference type="ARBA" id="ARBA00022448"/>
    </source>
</evidence>
<dbReference type="PROSITE" id="PS50267">
    <property type="entry name" value="NA_NEUROTRAN_SYMP_3"/>
    <property type="match status" value="1"/>
</dbReference>
<protein>
    <recommendedName>
        <fullName evidence="15">Transporter</fullName>
    </recommendedName>
</protein>
<evidence type="ECO:0000256" key="7">
    <source>
        <dbReference type="ARBA" id="ARBA00022989"/>
    </source>
</evidence>
<evidence type="ECO:0000256" key="10">
    <source>
        <dbReference type="ARBA" id="ARBA00023136"/>
    </source>
</evidence>
<feature type="transmembrane region" description="Helical" evidence="16">
    <location>
        <begin position="217"/>
        <end position="244"/>
    </location>
</feature>
<dbReference type="Proteomes" id="UP000326759">
    <property type="component" value="Unassembled WGS sequence"/>
</dbReference>
<evidence type="ECO:0000313" key="17">
    <source>
        <dbReference type="EMBL" id="KAB7506127.1"/>
    </source>
</evidence>
<dbReference type="InterPro" id="IPR000175">
    <property type="entry name" value="Na/ntran_symport"/>
</dbReference>
<keyword evidence="14" id="KW-0479">Metal-binding</keyword>
<accession>A0A5N5TIJ3</accession>
<feature type="binding site" evidence="14">
    <location>
        <position position="370"/>
    </location>
    <ligand>
        <name>Na(+)</name>
        <dbReference type="ChEBI" id="CHEBI:29101"/>
        <label>1</label>
    </ligand>
</feature>
<name>A0A5N5TIJ3_9CRUS</name>
<dbReference type="PROSITE" id="PS00610">
    <property type="entry name" value="NA_NEUROTRAN_SYMP_1"/>
    <property type="match status" value="1"/>
</dbReference>
<evidence type="ECO:0000256" key="11">
    <source>
        <dbReference type="ARBA" id="ARBA00023180"/>
    </source>
</evidence>
<dbReference type="GO" id="GO:0005283">
    <property type="term" value="F:amino acid:sodium symporter activity"/>
    <property type="evidence" value="ECO:0007669"/>
    <property type="project" value="TreeGrafter"/>
</dbReference>
<evidence type="ECO:0000256" key="5">
    <source>
        <dbReference type="ARBA" id="ARBA00022847"/>
    </source>
</evidence>
<keyword evidence="11" id="KW-0325">Glycoprotein</keyword>
<feature type="binding site" evidence="14">
    <location>
        <position position="267"/>
    </location>
    <ligand>
        <name>Na(+)</name>
        <dbReference type="ChEBI" id="CHEBI:29101"/>
        <label>1</label>
    </ligand>
</feature>
<evidence type="ECO:0000313" key="18">
    <source>
        <dbReference type="Proteomes" id="UP000326759"/>
    </source>
</evidence>